<comment type="similarity">
    <text evidence="1">Belongs to the HicA mRNA interferase family.</text>
</comment>
<name>A0A4P7LFY6_9BURK</name>
<keyword evidence="3" id="KW-0540">Nuclease</keyword>
<dbReference type="InterPro" id="IPR012933">
    <property type="entry name" value="HicA_mRNA_interferase"/>
</dbReference>
<evidence type="ECO:0000256" key="1">
    <source>
        <dbReference type="ARBA" id="ARBA00006620"/>
    </source>
</evidence>
<evidence type="ECO:0000256" key="8">
    <source>
        <dbReference type="SAM" id="MobiDB-lite"/>
    </source>
</evidence>
<keyword evidence="4" id="KW-0255">Endonuclease</keyword>
<dbReference type="Proteomes" id="UP000295294">
    <property type="component" value="Chromosome 2"/>
</dbReference>
<feature type="region of interest" description="Disordered" evidence="8">
    <location>
        <begin position="37"/>
        <end position="58"/>
    </location>
</feature>
<evidence type="ECO:0000313" key="9">
    <source>
        <dbReference type="EMBL" id="QBY54986.1"/>
    </source>
</evidence>
<accession>A0A4P7LFY6</accession>
<evidence type="ECO:0000256" key="5">
    <source>
        <dbReference type="ARBA" id="ARBA00022801"/>
    </source>
</evidence>
<evidence type="ECO:0000256" key="3">
    <source>
        <dbReference type="ARBA" id="ARBA00022722"/>
    </source>
</evidence>
<evidence type="ECO:0000256" key="6">
    <source>
        <dbReference type="ARBA" id="ARBA00022884"/>
    </source>
</evidence>
<sequence length="82" mass="9375">MYPCQHGDRRVKYCSNKEIDQLIRQLVRQGWSFQRGGKHGRLTHPDGRPTLTVAKSPSDCRSLHNFRRDLRKATSSSAPEPG</sequence>
<evidence type="ECO:0000313" key="10">
    <source>
        <dbReference type="Proteomes" id="UP000295294"/>
    </source>
</evidence>
<keyword evidence="6" id="KW-0694">RNA-binding</keyword>
<dbReference type="AlphaFoldDB" id="A0A4P7LFY6"/>
<dbReference type="KEGG" id="cox:E0W60_25965"/>
<dbReference type="SUPFAM" id="SSF54786">
    <property type="entry name" value="YcfA/nrd intein domain"/>
    <property type="match status" value="1"/>
</dbReference>
<dbReference type="EMBL" id="CP038635">
    <property type="protein sequence ID" value="QBY54986.1"/>
    <property type="molecule type" value="Genomic_DNA"/>
</dbReference>
<organism evidence="9 10">
    <name type="scientific">Cupriavidus oxalaticus</name>
    <dbReference type="NCBI Taxonomy" id="96344"/>
    <lineage>
        <taxon>Bacteria</taxon>
        <taxon>Pseudomonadati</taxon>
        <taxon>Pseudomonadota</taxon>
        <taxon>Betaproteobacteria</taxon>
        <taxon>Burkholderiales</taxon>
        <taxon>Burkholderiaceae</taxon>
        <taxon>Cupriavidus</taxon>
    </lineage>
</organism>
<dbReference type="Gene3D" id="3.30.920.30">
    <property type="entry name" value="Hypothetical protein"/>
    <property type="match status" value="1"/>
</dbReference>
<evidence type="ECO:0000256" key="7">
    <source>
        <dbReference type="ARBA" id="ARBA00023016"/>
    </source>
</evidence>
<dbReference type="InterPro" id="IPR038570">
    <property type="entry name" value="HicA_sf"/>
</dbReference>
<evidence type="ECO:0000256" key="2">
    <source>
        <dbReference type="ARBA" id="ARBA00022649"/>
    </source>
</evidence>
<dbReference type="Pfam" id="PF07927">
    <property type="entry name" value="HicA_toxin"/>
    <property type="match status" value="1"/>
</dbReference>
<reference evidence="9 10" key="1">
    <citation type="submission" date="2019-03" db="EMBL/GenBank/DDBJ databases">
        <title>Efficiently degradation of phenoxyalkanoic acid herbicides by Cupriavidus oxalaticus strain X32.</title>
        <authorList>
            <person name="Sheng X."/>
        </authorList>
    </citation>
    <scope>NUCLEOTIDE SEQUENCE [LARGE SCALE GENOMIC DNA]</scope>
    <source>
        <strain evidence="9 10">X32</strain>
    </source>
</reference>
<keyword evidence="5" id="KW-0378">Hydrolase</keyword>
<keyword evidence="7" id="KW-0346">Stress response</keyword>
<evidence type="ECO:0000256" key="4">
    <source>
        <dbReference type="ARBA" id="ARBA00022759"/>
    </source>
</evidence>
<protein>
    <submittedName>
        <fullName evidence="9">Type II toxin-antitoxin system HicA family toxin</fullName>
    </submittedName>
</protein>
<dbReference type="OrthoDB" id="3621556at2"/>
<proteinExistence type="inferred from homology"/>
<keyword evidence="2" id="KW-1277">Toxin-antitoxin system</keyword>
<gene>
    <name evidence="9" type="ORF">E0W60_25965</name>
</gene>